<dbReference type="PANTHER" id="PTHR35007">
    <property type="entry name" value="INTEGRAL MEMBRANE PROTEIN-RELATED"/>
    <property type="match status" value="1"/>
</dbReference>
<feature type="transmembrane region" description="Helical" evidence="1">
    <location>
        <begin position="257"/>
        <end position="278"/>
    </location>
</feature>
<feature type="transmembrane region" description="Helical" evidence="1">
    <location>
        <begin position="221"/>
        <end position="245"/>
    </location>
</feature>
<sequence length="283" mass="33033">MKMYRLKRKQLNKIKRKRKSIDIKQYIEDYPDLLKLYNKTKKDLDFAGYSIKVDDFIAYVFASFIFEVIVFGLLIHSFLLSFVFSIFVTLMVFFTLSSFANSRKQKMMKVFPNFIKAFMNEFSINQNLKHVFNAVYPKVPEPLNRKILNLTMQINNSTDITEPIMKFKNEMDNVYVTVFCELILIYNEKGGPLLEHLDTLLNLIEDEERMATQKASEMTAVVLYLPLLSFSAIAALILNLIYLPMTRQLFFHTTQGQFYFGIGVILTVVSLLLSAVIYHQNKL</sequence>
<feature type="transmembrane region" description="Helical" evidence="1">
    <location>
        <begin position="81"/>
        <end position="100"/>
    </location>
</feature>
<proteinExistence type="predicted"/>
<evidence type="ECO:0000313" key="2">
    <source>
        <dbReference type="EMBL" id="NNG66381.1"/>
    </source>
</evidence>
<protein>
    <submittedName>
        <fullName evidence="2">Type II secretion system F domain-containing protein</fullName>
    </submittedName>
</protein>
<organism evidence="2 3">
    <name type="scientific">Caldanaerobacter subterraneus</name>
    <dbReference type="NCBI Taxonomy" id="911092"/>
    <lineage>
        <taxon>Bacteria</taxon>
        <taxon>Bacillati</taxon>
        <taxon>Bacillota</taxon>
        <taxon>Clostridia</taxon>
        <taxon>Thermoanaerobacterales</taxon>
        <taxon>Thermoanaerobacteraceae</taxon>
        <taxon>Caldanaerobacter</taxon>
    </lineage>
</organism>
<keyword evidence="1" id="KW-1133">Transmembrane helix</keyword>
<dbReference type="AlphaFoldDB" id="A0A7Y2PKP0"/>
<keyword evidence="1" id="KW-0812">Transmembrane</keyword>
<keyword evidence="1" id="KW-0472">Membrane</keyword>
<name>A0A7Y2PKP0_9THEO</name>
<feature type="transmembrane region" description="Helical" evidence="1">
    <location>
        <begin position="56"/>
        <end position="75"/>
    </location>
</feature>
<accession>A0A7Y2PKP0</accession>
<dbReference type="PANTHER" id="PTHR35007:SF2">
    <property type="entry name" value="PILUS ASSEMBLE PROTEIN"/>
    <property type="match status" value="1"/>
</dbReference>
<dbReference type="Proteomes" id="UP000529861">
    <property type="component" value="Unassembled WGS sequence"/>
</dbReference>
<gene>
    <name evidence="2" type="ORF">HKI81_03900</name>
</gene>
<evidence type="ECO:0000256" key="1">
    <source>
        <dbReference type="SAM" id="Phobius"/>
    </source>
</evidence>
<reference evidence="2 3" key="1">
    <citation type="submission" date="2020-04" db="EMBL/GenBank/DDBJ databases">
        <title>Draft genome sequence of Caldanaerobacter sunterraneus. strain 1523vc isolated from Griffin hot spring, Kamchatka, Russia.</title>
        <authorList>
            <person name="Toshchakov S.V."/>
            <person name="Podosokorskaya O.A."/>
            <person name="Kublanov I.V."/>
            <person name="Korzhenkov A."/>
            <person name="Patrushev M.V."/>
        </authorList>
    </citation>
    <scope>NUCLEOTIDE SEQUENCE [LARGE SCALE GENOMIC DNA]</scope>
    <source>
        <strain evidence="2 3">1523vc</strain>
    </source>
</reference>
<dbReference type="EMBL" id="JABEQB010000008">
    <property type="protein sequence ID" value="NNG66381.1"/>
    <property type="molecule type" value="Genomic_DNA"/>
</dbReference>
<evidence type="ECO:0000313" key="3">
    <source>
        <dbReference type="Proteomes" id="UP000529861"/>
    </source>
</evidence>
<comment type="caution">
    <text evidence="2">The sequence shown here is derived from an EMBL/GenBank/DDBJ whole genome shotgun (WGS) entry which is preliminary data.</text>
</comment>